<feature type="transmembrane region" description="Helical" evidence="1">
    <location>
        <begin position="98"/>
        <end position="116"/>
    </location>
</feature>
<proteinExistence type="predicted"/>
<evidence type="ECO:0000313" key="3">
    <source>
        <dbReference type="EMBL" id="APT92591.1"/>
    </source>
</evidence>
<name>A0A1L7D3K4_9CORY</name>
<dbReference type="EMBL" id="CP009249">
    <property type="protein sequence ID" value="APT92591.1"/>
    <property type="molecule type" value="Genomic_DNA"/>
</dbReference>
<protein>
    <submittedName>
        <fullName evidence="3">Acyltransferase</fullName>
    </submittedName>
</protein>
<dbReference type="AlphaFoldDB" id="A0A1L7D3K4"/>
<dbReference type="PANTHER" id="PTHR23028:SF53">
    <property type="entry name" value="ACYL_TRANSF_3 DOMAIN-CONTAINING PROTEIN"/>
    <property type="match status" value="1"/>
</dbReference>
<keyword evidence="1" id="KW-1133">Transmembrane helix</keyword>
<feature type="transmembrane region" description="Helical" evidence="1">
    <location>
        <begin position="343"/>
        <end position="364"/>
    </location>
</feature>
<keyword evidence="1" id="KW-0812">Transmembrane</keyword>
<feature type="transmembrane region" description="Helical" evidence="1">
    <location>
        <begin position="190"/>
        <end position="211"/>
    </location>
</feature>
<keyword evidence="3" id="KW-0012">Acyltransferase</keyword>
<dbReference type="RefSeq" id="WP_084559702.1">
    <property type="nucleotide sequence ID" value="NZ_CP009249.1"/>
</dbReference>
<accession>A0A1L7D3K4</accession>
<dbReference type="Proteomes" id="UP000185491">
    <property type="component" value="Chromosome"/>
</dbReference>
<sequence>MTTFPLSGRRPNLPSLTGARWWAAMAVFLLHALIFLAVYPFQRSELFATIHSFVPMQLGSAGVTFFFVLSGFLIYWSNSSVRGAGDILYYCRRRFTKIYPMHWVALILFVAASATVTREGAGLNVDFAMDFSRLELWLPNALLIHTWNPNWALLGGLNVPSWSLGAEMLFYLSFPFLVPLVNRLRGRGHWAAFWGLFALLLGVALTVHLVFAGGWETENAFVARLWEMDVSPVAEPHADPVWFAQESIPVHMAYFFSYYFPLSRLAEFFLGCVMAKMVSEGIFRNTNLAAPMVGLALSFAATWFVPVALKMAVVMLVPMCLIVGTLAVRDLEGLSGRIASPRAVLLGNISFAFYMVQYPVMVALQRYVIAGHQWGFVGWLCCAVAAFILSVILAWLMFTFIDDPLMKATSRGPRRPRKKANPLVRDLAVVMGR</sequence>
<gene>
    <name evidence="3" type="ORF">CPHO_06445</name>
</gene>
<evidence type="ECO:0000313" key="4">
    <source>
        <dbReference type="Proteomes" id="UP000185491"/>
    </source>
</evidence>
<dbReference type="STRING" id="161895.CPHO_06445"/>
<dbReference type="GO" id="GO:0016747">
    <property type="term" value="F:acyltransferase activity, transferring groups other than amino-acyl groups"/>
    <property type="evidence" value="ECO:0007669"/>
    <property type="project" value="InterPro"/>
</dbReference>
<feature type="domain" description="Acyltransferase 3" evidence="2">
    <location>
        <begin position="15"/>
        <end position="395"/>
    </location>
</feature>
<dbReference type="PANTHER" id="PTHR23028">
    <property type="entry name" value="ACETYLTRANSFERASE"/>
    <property type="match status" value="1"/>
</dbReference>
<keyword evidence="3" id="KW-0808">Transferase</keyword>
<keyword evidence="4" id="KW-1185">Reference proteome</keyword>
<dbReference type="InterPro" id="IPR002656">
    <property type="entry name" value="Acyl_transf_3_dom"/>
</dbReference>
<feature type="transmembrane region" description="Helical" evidence="1">
    <location>
        <begin position="287"/>
        <end position="305"/>
    </location>
</feature>
<evidence type="ECO:0000256" key="1">
    <source>
        <dbReference type="SAM" id="Phobius"/>
    </source>
</evidence>
<feature type="transmembrane region" description="Helical" evidence="1">
    <location>
        <begin position="376"/>
        <end position="401"/>
    </location>
</feature>
<feature type="transmembrane region" description="Helical" evidence="1">
    <location>
        <begin position="159"/>
        <end position="178"/>
    </location>
</feature>
<feature type="transmembrane region" description="Helical" evidence="1">
    <location>
        <begin position="21"/>
        <end position="41"/>
    </location>
</feature>
<feature type="transmembrane region" description="Helical" evidence="1">
    <location>
        <begin position="53"/>
        <end position="77"/>
    </location>
</feature>
<dbReference type="OrthoDB" id="9796461at2"/>
<dbReference type="InterPro" id="IPR050879">
    <property type="entry name" value="Acyltransferase_3"/>
</dbReference>
<organism evidence="3 4">
    <name type="scientific">Corynebacterium phocae</name>
    <dbReference type="NCBI Taxonomy" id="161895"/>
    <lineage>
        <taxon>Bacteria</taxon>
        <taxon>Bacillati</taxon>
        <taxon>Actinomycetota</taxon>
        <taxon>Actinomycetes</taxon>
        <taxon>Mycobacteriales</taxon>
        <taxon>Corynebacteriaceae</taxon>
        <taxon>Corynebacterium</taxon>
    </lineage>
</organism>
<keyword evidence="1" id="KW-0472">Membrane</keyword>
<evidence type="ECO:0000259" key="2">
    <source>
        <dbReference type="Pfam" id="PF01757"/>
    </source>
</evidence>
<dbReference type="Pfam" id="PF01757">
    <property type="entry name" value="Acyl_transf_3"/>
    <property type="match status" value="1"/>
</dbReference>
<feature type="transmembrane region" description="Helical" evidence="1">
    <location>
        <begin position="256"/>
        <end position="275"/>
    </location>
</feature>
<reference evidence="3 4" key="1">
    <citation type="submission" date="2014-08" db="EMBL/GenBank/DDBJ databases">
        <title>Complete genome sequence of Corynebacterium phocae M408/89/1(T)(=DSM 44612(T)), isolated from the common seal (Phoca vitulina).</title>
        <authorList>
            <person name="Ruckert C."/>
            <person name="Albersmeier A."/>
            <person name="Winkler A."/>
            <person name="Kalinowski J."/>
        </authorList>
    </citation>
    <scope>NUCLEOTIDE SEQUENCE [LARGE SCALE GENOMIC DNA]</scope>
    <source>
        <strain evidence="3 4">M408/89/1</strain>
    </source>
</reference>
<dbReference type="GO" id="GO:0016020">
    <property type="term" value="C:membrane"/>
    <property type="evidence" value="ECO:0007669"/>
    <property type="project" value="TreeGrafter"/>
</dbReference>
<dbReference type="GO" id="GO:0009103">
    <property type="term" value="P:lipopolysaccharide biosynthetic process"/>
    <property type="evidence" value="ECO:0007669"/>
    <property type="project" value="TreeGrafter"/>
</dbReference>
<dbReference type="KEGG" id="cpho:CPHO_06445"/>